<dbReference type="PANTHER" id="PTHR43037:SF5">
    <property type="entry name" value="FERULOYL ESTERASE"/>
    <property type="match status" value="1"/>
</dbReference>
<dbReference type="PANTHER" id="PTHR43037">
    <property type="entry name" value="UNNAMED PRODUCT-RELATED"/>
    <property type="match status" value="1"/>
</dbReference>
<evidence type="ECO:0000256" key="2">
    <source>
        <dbReference type="ARBA" id="ARBA00022801"/>
    </source>
</evidence>
<keyword evidence="4" id="KW-1185">Reference proteome</keyword>
<comment type="caution">
    <text evidence="3">The sequence shown here is derived from an EMBL/GenBank/DDBJ whole genome shotgun (WGS) entry which is preliminary data.</text>
</comment>
<dbReference type="EMBL" id="JAUQOM010000017">
    <property type="protein sequence ID" value="MDO7837157.1"/>
    <property type="molecule type" value="Genomic_DNA"/>
</dbReference>
<gene>
    <name evidence="3" type="ORF">Q4610_19100</name>
</gene>
<evidence type="ECO:0000313" key="4">
    <source>
        <dbReference type="Proteomes" id="UP001176471"/>
    </source>
</evidence>
<dbReference type="SUPFAM" id="SSF53474">
    <property type="entry name" value="alpha/beta-Hydrolases"/>
    <property type="match status" value="1"/>
</dbReference>
<organism evidence="3 4">
    <name type="scientific">Sphingobium cyanobacteriorum</name>
    <dbReference type="NCBI Taxonomy" id="3063954"/>
    <lineage>
        <taxon>Bacteria</taxon>
        <taxon>Pseudomonadati</taxon>
        <taxon>Pseudomonadota</taxon>
        <taxon>Alphaproteobacteria</taxon>
        <taxon>Sphingomonadales</taxon>
        <taxon>Sphingomonadaceae</taxon>
        <taxon>Sphingobium</taxon>
    </lineage>
</organism>
<evidence type="ECO:0000313" key="3">
    <source>
        <dbReference type="EMBL" id="MDO7837157.1"/>
    </source>
</evidence>
<evidence type="ECO:0000256" key="1">
    <source>
        <dbReference type="ARBA" id="ARBA00022729"/>
    </source>
</evidence>
<proteinExistence type="predicted"/>
<dbReference type="InterPro" id="IPR029058">
    <property type="entry name" value="AB_hydrolase_fold"/>
</dbReference>
<keyword evidence="1" id="KW-0732">Signal</keyword>
<dbReference type="RefSeq" id="WP_304537462.1">
    <property type="nucleotide sequence ID" value="NZ_JAUQOM010000017.1"/>
</dbReference>
<accession>A0ABT8ZSH1</accession>
<name>A0ABT8ZSH1_9SPHN</name>
<dbReference type="InterPro" id="IPR050955">
    <property type="entry name" value="Plant_Biomass_Hydrol_Est"/>
</dbReference>
<dbReference type="Gene3D" id="3.40.50.1820">
    <property type="entry name" value="alpha/beta hydrolase"/>
    <property type="match status" value="1"/>
</dbReference>
<protein>
    <submittedName>
        <fullName evidence="3">Uncharacterized protein</fullName>
    </submittedName>
</protein>
<sequence length="274" mass="30127">MIHQPIHALDAAKSGFRTIPGPVQREYFYHFPAGLDAASPIIVSVHGISMNAAEHMVRMRSLAEAVGAAVIAPCFRKKLYPRYQQLEDSRTGIRSDLALIDILSDVRRRSGIRTSKIHITGFSGGAQFAHRFAFYHADLVASCVSCSAGWYTFPDPQMAFPFGIADNLGPAGMSVHPDWRSVPHHVVVGSRDTAIEEALNMTPAVVEVQGVGRRTRARRWVREMNRERAGNGLPAVSLTELRGLTHDYTAAHERHELALVIGRRMDLAGARGAD</sequence>
<reference evidence="3" key="1">
    <citation type="submission" date="2023-07" db="EMBL/GenBank/DDBJ databases">
        <title>Bacterial whole genome sequence for Sphingobium sp. HBC34.</title>
        <authorList>
            <person name="Le V."/>
            <person name="Ko S.-R."/>
            <person name="Ahn C.-Y."/>
            <person name="Oh H.-M."/>
        </authorList>
    </citation>
    <scope>NUCLEOTIDE SEQUENCE</scope>
    <source>
        <strain evidence="3">HBC34</strain>
    </source>
</reference>
<keyword evidence="2" id="KW-0378">Hydrolase</keyword>
<dbReference type="Proteomes" id="UP001176471">
    <property type="component" value="Unassembled WGS sequence"/>
</dbReference>